<feature type="region of interest" description="Disordered" evidence="7">
    <location>
        <begin position="58"/>
        <end position="82"/>
    </location>
</feature>
<feature type="compositionally biased region" description="Polar residues" evidence="7">
    <location>
        <begin position="67"/>
        <end position="82"/>
    </location>
</feature>
<proteinExistence type="inferred from homology"/>
<evidence type="ECO:0000256" key="3">
    <source>
        <dbReference type="ARBA" id="ARBA00022578"/>
    </source>
</evidence>
<dbReference type="PANTHER" id="PTHR33217">
    <property type="entry name" value="TRANSPOSASE FOR INSERTION SEQUENCE ELEMENT IS1081"/>
    <property type="match status" value="1"/>
</dbReference>
<dbReference type="PANTHER" id="PTHR33217:SF8">
    <property type="entry name" value="MUTATOR FAMILY TRANSPOSASE"/>
    <property type="match status" value="1"/>
</dbReference>
<keyword evidence="5 6" id="KW-0233">DNA recombination</keyword>
<comment type="similarity">
    <text evidence="2 6">Belongs to the transposase mutator family.</text>
</comment>
<protein>
    <recommendedName>
        <fullName evidence="6">Mutator family transposase</fullName>
    </recommendedName>
</protein>
<dbReference type="Proteomes" id="UP000607281">
    <property type="component" value="Unassembled WGS sequence"/>
</dbReference>
<sequence>MARRKKTADPTLAALPEGLIDQLAAGVKTPADFQQVYRAFQKALTEKVLQAELTHHLGYPEGAGRTPTGNARNGTTPKRITTDTGTLDLAIPRDRHSTFTPQFVPKGVRRLPGFDESVLALYARGLTTRELQGYLEERYQVPVSPDLISTVTNEVMEEVTTWQRRPLEPVYLAVVFDALRVKIRGEGVVQNKAVHLALGVLPDGTKEVLGLWIAQTEGASFWHRVFSELRTRGVQDILIAMMDGLVGLPDALAAVFPQATVHQCVVHLVRQSLQYVGWKERKAVAADLRAIYQAPSEPAALAALEHVRTQWGARFPQIAPIWERAWDRLTPSLLYPLEVRRVLYTTNAIESLNSYLRKPLRTRGHFPSDDAATKLLYLVLRTLGKKWKQRPAKEWQRAIPHLQLLFGDRFPMAV</sequence>
<dbReference type="InterPro" id="IPR001207">
    <property type="entry name" value="Transposase_mutator"/>
</dbReference>
<keyword evidence="9" id="KW-1185">Reference proteome</keyword>
<evidence type="ECO:0000256" key="5">
    <source>
        <dbReference type="ARBA" id="ARBA00023172"/>
    </source>
</evidence>
<dbReference type="EMBL" id="JACJRF010000096">
    <property type="protein sequence ID" value="MBD2347272.1"/>
    <property type="molecule type" value="Genomic_DNA"/>
</dbReference>
<comment type="function">
    <text evidence="1 6">Required for the transposition of the insertion element.</text>
</comment>
<gene>
    <name evidence="8" type="ORF">H6G18_24575</name>
</gene>
<keyword evidence="3 6" id="KW-0815">Transposition</keyword>
<evidence type="ECO:0000256" key="7">
    <source>
        <dbReference type="SAM" id="MobiDB-lite"/>
    </source>
</evidence>
<evidence type="ECO:0000313" key="9">
    <source>
        <dbReference type="Proteomes" id="UP000607281"/>
    </source>
</evidence>
<comment type="caution">
    <text evidence="8">The sequence shown here is derived from an EMBL/GenBank/DDBJ whole genome shotgun (WGS) entry which is preliminary data.</text>
</comment>
<keyword evidence="6" id="KW-0814">Transposable element</keyword>
<evidence type="ECO:0000256" key="4">
    <source>
        <dbReference type="ARBA" id="ARBA00023125"/>
    </source>
</evidence>
<organism evidence="8 9">
    <name type="scientific">Anabaena subtropica FACHB-260</name>
    <dbReference type="NCBI Taxonomy" id="2692884"/>
    <lineage>
        <taxon>Bacteria</taxon>
        <taxon>Bacillati</taxon>
        <taxon>Cyanobacteriota</taxon>
        <taxon>Cyanophyceae</taxon>
        <taxon>Nostocales</taxon>
        <taxon>Nostocaceae</taxon>
        <taxon>Anabaena</taxon>
    </lineage>
</organism>
<evidence type="ECO:0000313" key="8">
    <source>
        <dbReference type="EMBL" id="MBD2347272.1"/>
    </source>
</evidence>
<evidence type="ECO:0000256" key="6">
    <source>
        <dbReference type="RuleBase" id="RU365089"/>
    </source>
</evidence>
<evidence type="ECO:0000256" key="1">
    <source>
        <dbReference type="ARBA" id="ARBA00002190"/>
    </source>
</evidence>
<dbReference type="Pfam" id="PF00872">
    <property type="entry name" value="Transposase_mut"/>
    <property type="match status" value="1"/>
</dbReference>
<accession>A0ABR8CVP5</accession>
<name>A0ABR8CVP5_9NOST</name>
<keyword evidence="4 6" id="KW-0238">DNA-binding</keyword>
<reference evidence="8 9" key="1">
    <citation type="journal article" date="2020" name="ISME J.">
        <title>Comparative genomics reveals insights into cyanobacterial evolution and habitat adaptation.</title>
        <authorList>
            <person name="Chen M.Y."/>
            <person name="Teng W.K."/>
            <person name="Zhao L."/>
            <person name="Hu C.X."/>
            <person name="Zhou Y.K."/>
            <person name="Han B.P."/>
            <person name="Song L.R."/>
            <person name="Shu W.S."/>
        </authorList>
    </citation>
    <scope>NUCLEOTIDE SEQUENCE [LARGE SCALE GENOMIC DNA]</scope>
    <source>
        <strain evidence="8 9">FACHB-260</strain>
    </source>
</reference>
<evidence type="ECO:0000256" key="2">
    <source>
        <dbReference type="ARBA" id="ARBA00010961"/>
    </source>
</evidence>
<dbReference type="NCBIfam" id="NF033543">
    <property type="entry name" value="transpos_IS256"/>
    <property type="match status" value="1"/>
</dbReference>
<dbReference type="RefSeq" id="WP_190409672.1">
    <property type="nucleotide sequence ID" value="NZ_JACJRF010000096.1"/>
</dbReference>